<dbReference type="GO" id="GO:0003676">
    <property type="term" value="F:nucleic acid binding"/>
    <property type="evidence" value="ECO:0007669"/>
    <property type="project" value="InterPro"/>
</dbReference>
<dbReference type="EMBL" id="AVOT02009827">
    <property type="protein sequence ID" value="MBW0488886.1"/>
    <property type="molecule type" value="Genomic_DNA"/>
</dbReference>
<name>A0A9Q3CUV4_9BASI</name>
<reference evidence="1" key="1">
    <citation type="submission" date="2021-03" db="EMBL/GenBank/DDBJ databases">
        <title>Draft genome sequence of rust myrtle Austropuccinia psidii MF-1, a brazilian biotype.</title>
        <authorList>
            <person name="Quecine M.C."/>
            <person name="Pachon D.M.R."/>
            <person name="Bonatelli M.L."/>
            <person name="Correr F.H."/>
            <person name="Franceschini L.M."/>
            <person name="Leite T.F."/>
            <person name="Margarido G.R.A."/>
            <person name="Almeida C.A."/>
            <person name="Ferrarezi J.A."/>
            <person name="Labate C.A."/>
        </authorList>
    </citation>
    <scope>NUCLEOTIDE SEQUENCE</scope>
    <source>
        <strain evidence="1">MF-1</strain>
    </source>
</reference>
<organism evidence="1 2">
    <name type="scientific">Austropuccinia psidii MF-1</name>
    <dbReference type="NCBI Taxonomy" id="1389203"/>
    <lineage>
        <taxon>Eukaryota</taxon>
        <taxon>Fungi</taxon>
        <taxon>Dikarya</taxon>
        <taxon>Basidiomycota</taxon>
        <taxon>Pucciniomycotina</taxon>
        <taxon>Pucciniomycetes</taxon>
        <taxon>Pucciniales</taxon>
        <taxon>Sphaerophragmiaceae</taxon>
        <taxon>Austropuccinia</taxon>
    </lineage>
</organism>
<dbReference type="Gene3D" id="3.30.420.10">
    <property type="entry name" value="Ribonuclease H-like superfamily/Ribonuclease H"/>
    <property type="match status" value="1"/>
</dbReference>
<accession>A0A9Q3CUV4</accession>
<proteinExistence type="predicted"/>
<evidence type="ECO:0000313" key="1">
    <source>
        <dbReference type="EMBL" id="MBW0488886.1"/>
    </source>
</evidence>
<evidence type="ECO:0008006" key="3">
    <source>
        <dbReference type="Google" id="ProtNLM"/>
    </source>
</evidence>
<comment type="caution">
    <text evidence="1">The sequence shown here is derived from an EMBL/GenBank/DDBJ whole genome shotgun (WGS) entry which is preliminary data.</text>
</comment>
<dbReference type="OrthoDB" id="3158924at2759"/>
<dbReference type="AlphaFoldDB" id="A0A9Q3CUV4"/>
<dbReference type="InterPro" id="IPR036397">
    <property type="entry name" value="RNaseH_sf"/>
</dbReference>
<dbReference type="PANTHER" id="PTHR37984">
    <property type="entry name" value="PROTEIN CBG26694"/>
    <property type="match status" value="1"/>
</dbReference>
<dbReference type="Proteomes" id="UP000765509">
    <property type="component" value="Unassembled WGS sequence"/>
</dbReference>
<protein>
    <recommendedName>
        <fullName evidence="3">Integrase catalytic domain-containing protein</fullName>
    </recommendedName>
</protein>
<dbReference type="PANTHER" id="PTHR37984:SF15">
    <property type="entry name" value="INTEGRASE CATALYTIC DOMAIN-CONTAINING PROTEIN"/>
    <property type="match status" value="1"/>
</dbReference>
<gene>
    <name evidence="1" type="ORF">O181_028601</name>
</gene>
<sequence>MIEMQEPKRPWEIVRMVGKTPIFLPCKKDDKARETAILIWNRVVSWSGIFTNQISERDLKFTSDIWKNPHQLLGTKLSFSTAYHSKTDGVAEEMIQTLKDMVRIFCAYDLELKECDGFTHDWCTILLPLELAYKTYIHTCTNKTPFLLKKGWNPRLNPDSLRKNLLMIHPTAASFKQILGKARKNSVRCMQDSFAYSKAKWDEANSTPELRMGDLILVSTTNFNNMKI</sequence>
<evidence type="ECO:0000313" key="2">
    <source>
        <dbReference type="Proteomes" id="UP000765509"/>
    </source>
</evidence>
<dbReference type="SUPFAM" id="SSF53098">
    <property type="entry name" value="Ribonuclease H-like"/>
    <property type="match status" value="1"/>
</dbReference>
<dbReference type="InterPro" id="IPR012337">
    <property type="entry name" value="RNaseH-like_sf"/>
</dbReference>
<dbReference type="InterPro" id="IPR050951">
    <property type="entry name" value="Retrovirus_Pol_polyprotein"/>
</dbReference>
<keyword evidence="2" id="KW-1185">Reference proteome</keyword>